<evidence type="ECO:0000313" key="2">
    <source>
        <dbReference type="EMBL" id="ESO88072.1"/>
    </source>
</evidence>
<keyword evidence="3" id="KW-1185">Reference proteome</keyword>
<protein>
    <recommendedName>
        <fullName evidence="1">Reverse transcriptase zinc-binding domain-containing protein</fullName>
    </recommendedName>
</protein>
<dbReference type="KEGG" id="lgi:LOTGIDRAFT_175917"/>
<dbReference type="HOGENOM" id="CLU_941009_0_0_1"/>
<gene>
    <name evidence="2" type="ORF">LOTGIDRAFT_175917</name>
</gene>
<dbReference type="OMA" id="QLFWIER"/>
<dbReference type="OrthoDB" id="10072093at2759"/>
<sequence>MEIQEENPMIFVYLLNQNKFLDRERLSFLSYNFMKLFDTLIKLENDYKNFILILGGDLNNVLDVELERKGGNYKEKLKENFESQIIWNNINIKIGGSPIFDKTIFEEGYIHVKDILLKSTTECGNLTLLGIKLIKKLSKESPTHTLKTITIPEQISRNLYMLYKHKLDAIKPKYIYDIQIKKYYSKPKGIQVWEKYLDNELLEEDIKSIFKEIQDVCCNIKSRNFKYKFLNRIIFTNDKLCKIGKESLTLCDLCGSCIESLEHLFISCSESQKVWDILSSDKNCIKLTTSLKVFGL</sequence>
<dbReference type="RefSeq" id="XP_009061241.1">
    <property type="nucleotide sequence ID" value="XM_009062993.1"/>
</dbReference>
<evidence type="ECO:0000313" key="3">
    <source>
        <dbReference type="Proteomes" id="UP000030746"/>
    </source>
</evidence>
<evidence type="ECO:0000259" key="1">
    <source>
        <dbReference type="Pfam" id="PF13966"/>
    </source>
</evidence>
<accession>V3ZUN4</accession>
<feature type="domain" description="Reverse transcriptase zinc-binding" evidence="1">
    <location>
        <begin position="210"/>
        <end position="275"/>
    </location>
</feature>
<dbReference type="GeneID" id="20243468"/>
<reference evidence="2 3" key="1">
    <citation type="journal article" date="2013" name="Nature">
        <title>Insights into bilaterian evolution from three spiralian genomes.</title>
        <authorList>
            <person name="Simakov O."/>
            <person name="Marletaz F."/>
            <person name="Cho S.J."/>
            <person name="Edsinger-Gonzales E."/>
            <person name="Havlak P."/>
            <person name="Hellsten U."/>
            <person name="Kuo D.H."/>
            <person name="Larsson T."/>
            <person name="Lv J."/>
            <person name="Arendt D."/>
            <person name="Savage R."/>
            <person name="Osoegawa K."/>
            <person name="de Jong P."/>
            <person name="Grimwood J."/>
            <person name="Chapman J.A."/>
            <person name="Shapiro H."/>
            <person name="Aerts A."/>
            <person name="Otillar R.P."/>
            <person name="Terry A.Y."/>
            <person name="Boore J.L."/>
            <person name="Grigoriev I.V."/>
            <person name="Lindberg D.R."/>
            <person name="Seaver E.C."/>
            <person name="Weisblat D.A."/>
            <person name="Putnam N.H."/>
            <person name="Rokhsar D.S."/>
        </authorList>
    </citation>
    <scope>NUCLEOTIDE SEQUENCE [LARGE SCALE GENOMIC DNA]</scope>
</reference>
<dbReference type="Pfam" id="PF13966">
    <property type="entry name" value="zf-RVT"/>
    <property type="match status" value="1"/>
</dbReference>
<dbReference type="AlphaFoldDB" id="V3ZUN4"/>
<dbReference type="CTD" id="20243468"/>
<dbReference type="EMBL" id="KB202774">
    <property type="protein sequence ID" value="ESO88072.1"/>
    <property type="molecule type" value="Genomic_DNA"/>
</dbReference>
<dbReference type="Proteomes" id="UP000030746">
    <property type="component" value="Unassembled WGS sequence"/>
</dbReference>
<name>V3ZUN4_LOTGI</name>
<organism evidence="2 3">
    <name type="scientific">Lottia gigantea</name>
    <name type="common">Giant owl limpet</name>
    <dbReference type="NCBI Taxonomy" id="225164"/>
    <lineage>
        <taxon>Eukaryota</taxon>
        <taxon>Metazoa</taxon>
        <taxon>Spiralia</taxon>
        <taxon>Lophotrochozoa</taxon>
        <taxon>Mollusca</taxon>
        <taxon>Gastropoda</taxon>
        <taxon>Patellogastropoda</taxon>
        <taxon>Lottioidea</taxon>
        <taxon>Lottiidae</taxon>
        <taxon>Lottia</taxon>
    </lineage>
</organism>
<proteinExistence type="predicted"/>
<dbReference type="InterPro" id="IPR026960">
    <property type="entry name" value="RVT-Znf"/>
</dbReference>